<gene>
    <name evidence="2" type="ORF">SSP531S_03590</name>
</gene>
<feature type="signal peptide" evidence="1">
    <location>
        <begin position="1"/>
        <end position="29"/>
    </location>
</feature>
<proteinExistence type="predicted"/>
<reference evidence="2 3" key="1">
    <citation type="submission" date="2018-07" db="EMBL/GenBank/DDBJ databases">
        <title>Whole Genome Shotgun Sequence of Streptomyces spongiicola strain 531S.</title>
        <authorList>
            <person name="Dohra H."/>
            <person name="Kodani S."/>
        </authorList>
    </citation>
    <scope>NUCLEOTIDE SEQUENCE [LARGE SCALE GENOMIC DNA]</scope>
    <source>
        <strain evidence="2 3">531S</strain>
    </source>
</reference>
<protein>
    <recommendedName>
        <fullName evidence="4">Secreted protein</fullName>
    </recommendedName>
</protein>
<keyword evidence="1" id="KW-0732">Signal</keyword>
<dbReference type="EMBL" id="BGZL01000001">
    <property type="protein sequence ID" value="GBP98966.1"/>
    <property type="molecule type" value="Genomic_DNA"/>
</dbReference>
<feature type="chain" id="PRO_5039674140" description="Secreted protein" evidence="1">
    <location>
        <begin position="30"/>
        <end position="93"/>
    </location>
</feature>
<organism evidence="2 3">
    <name type="scientific">Streptomyces spongiicola</name>
    <dbReference type="NCBI Taxonomy" id="1690221"/>
    <lineage>
        <taxon>Bacteria</taxon>
        <taxon>Bacillati</taxon>
        <taxon>Actinomycetota</taxon>
        <taxon>Actinomycetes</taxon>
        <taxon>Kitasatosporales</taxon>
        <taxon>Streptomycetaceae</taxon>
        <taxon>Streptomyces</taxon>
    </lineage>
</organism>
<evidence type="ECO:0000256" key="1">
    <source>
        <dbReference type="SAM" id="SignalP"/>
    </source>
</evidence>
<comment type="caution">
    <text evidence="2">The sequence shown here is derived from an EMBL/GenBank/DDBJ whole genome shotgun (WGS) entry which is preliminary data.</text>
</comment>
<evidence type="ECO:0008006" key="4">
    <source>
        <dbReference type="Google" id="ProtNLM"/>
    </source>
</evidence>
<dbReference type="RefSeq" id="WP_245990650.1">
    <property type="nucleotide sequence ID" value="NZ_BGZL01000001.1"/>
</dbReference>
<sequence>MAVSLRARRLVAVAAAAGLLVGWASAVSAGSAATASAPASPVRVTHLVGESGGPDWDRCTWRKGHWEQQRSNDRWEDKWVPGRWDCRDGGGHR</sequence>
<dbReference type="AlphaFoldDB" id="A0A388SQW0"/>
<accession>A0A388SQW0</accession>
<evidence type="ECO:0000313" key="3">
    <source>
        <dbReference type="Proteomes" id="UP000265354"/>
    </source>
</evidence>
<dbReference type="Proteomes" id="UP000265354">
    <property type="component" value="Unassembled WGS sequence"/>
</dbReference>
<evidence type="ECO:0000313" key="2">
    <source>
        <dbReference type="EMBL" id="GBP98966.1"/>
    </source>
</evidence>
<name>A0A388SQW0_9ACTN</name>